<feature type="domain" description="Calcineurin-like phosphoesterase" evidence="1">
    <location>
        <begin position="64"/>
        <end position="151"/>
    </location>
</feature>
<sequence length="174" mass="18808">METTKSPSSRNSVVDCATVPSLVSSFIDTFVDFSVSGGLFLPPDPDQIKDPNSPLQTVFDQPRRLIAIGDLHGDLPKTKKALRLAGLIGPEDRWSGGSATVVQVGDIFDRGGDEIKLLYFFEKLKREAAKAGGLVITLNGNHEIMNVDGDFRYVTRRGSGSLRIGECGNMLGIL</sequence>
<comment type="caution">
    <text evidence="2">The sequence shown here is derived from an EMBL/GenBank/DDBJ whole genome shotgun (WGS) entry which is preliminary data.</text>
</comment>
<dbReference type="InterPro" id="IPR029052">
    <property type="entry name" value="Metallo-depent_PP-like"/>
</dbReference>
<name>A0AAW2ULZ9_SESRA</name>
<dbReference type="PANTHER" id="PTHR47680">
    <property type="entry name" value="SHEWANELLA-LIKE PROTEIN PHOSPHATASE 2"/>
    <property type="match status" value="1"/>
</dbReference>
<dbReference type="Gene3D" id="3.60.21.10">
    <property type="match status" value="1"/>
</dbReference>
<dbReference type="AlphaFoldDB" id="A0AAW2ULZ9"/>
<accession>A0AAW2ULZ9</accession>
<protein>
    <submittedName>
        <fullName evidence="2">Shewanella-like protein phosphatase 2</fullName>
    </submittedName>
</protein>
<evidence type="ECO:0000259" key="1">
    <source>
        <dbReference type="Pfam" id="PF00149"/>
    </source>
</evidence>
<dbReference type="EMBL" id="JACGWJ010000005">
    <property type="protein sequence ID" value="KAL0417757.1"/>
    <property type="molecule type" value="Genomic_DNA"/>
</dbReference>
<dbReference type="PANTHER" id="PTHR47680:SF2">
    <property type="entry name" value="SHEWANELLA-LIKE PROTEIN PHOSPHATASE 2"/>
    <property type="match status" value="1"/>
</dbReference>
<dbReference type="GO" id="GO:0016787">
    <property type="term" value="F:hydrolase activity"/>
    <property type="evidence" value="ECO:0007669"/>
    <property type="project" value="InterPro"/>
</dbReference>
<reference evidence="2" key="1">
    <citation type="submission" date="2020-06" db="EMBL/GenBank/DDBJ databases">
        <authorList>
            <person name="Li T."/>
            <person name="Hu X."/>
            <person name="Zhang T."/>
            <person name="Song X."/>
            <person name="Zhang H."/>
            <person name="Dai N."/>
            <person name="Sheng W."/>
            <person name="Hou X."/>
            <person name="Wei L."/>
        </authorList>
    </citation>
    <scope>NUCLEOTIDE SEQUENCE</scope>
    <source>
        <strain evidence="2">G02</strain>
        <tissue evidence="2">Leaf</tissue>
    </source>
</reference>
<gene>
    <name evidence="2" type="ORF">Sradi_1189200</name>
</gene>
<dbReference type="SUPFAM" id="SSF56300">
    <property type="entry name" value="Metallo-dependent phosphatases"/>
    <property type="match status" value="1"/>
</dbReference>
<proteinExistence type="predicted"/>
<dbReference type="InterPro" id="IPR004843">
    <property type="entry name" value="Calcineurin-like_PHP"/>
</dbReference>
<dbReference type="Pfam" id="PF00149">
    <property type="entry name" value="Metallophos"/>
    <property type="match status" value="1"/>
</dbReference>
<reference evidence="2" key="2">
    <citation type="journal article" date="2024" name="Plant">
        <title>Genomic evolution and insights into agronomic trait innovations of Sesamum species.</title>
        <authorList>
            <person name="Miao H."/>
            <person name="Wang L."/>
            <person name="Qu L."/>
            <person name="Liu H."/>
            <person name="Sun Y."/>
            <person name="Le M."/>
            <person name="Wang Q."/>
            <person name="Wei S."/>
            <person name="Zheng Y."/>
            <person name="Lin W."/>
            <person name="Duan Y."/>
            <person name="Cao H."/>
            <person name="Xiong S."/>
            <person name="Wang X."/>
            <person name="Wei L."/>
            <person name="Li C."/>
            <person name="Ma Q."/>
            <person name="Ju M."/>
            <person name="Zhao R."/>
            <person name="Li G."/>
            <person name="Mu C."/>
            <person name="Tian Q."/>
            <person name="Mei H."/>
            <person name="Zhang T."/>
            <person name="Gao T."/>
            <person name="Zhang H."/>
        </authorList>
    </citation>
    <scope>NUCLEOTIDE SEQUENCE</scope>
    <source>
        <strain evidence="2">G02</strain>
    </source>
</reference>
<organism evidence="2">
    <name type="scientific">Sesamum radiatum</name>
    <name type="common">Black benniseed</name>
    <dbReference type="NCBI Taxonomy" id="300843"/>
    <lineage>
        <taxon>Eukaryota</taxon>
        <taxon>Viridiplantae</taxon>
        <taxon>Streptophyta</taxon>
        <taxon>Embryophyta</taxon>
        <taxon>Tracheophyta</taxon>
        <taxon>Spermatophyta</taxon>
        <taxon>Magnoliopsida</taxon>
        <taxon>eudicotyledons</taxon>
        <taxon>Gunneridae</taxon>
        <taxon>Pentapetalae</taxon>
        <taxon>asterids</taxon>
        <taxon>lamiids</taxon>
        <taxon>Lamiales</taxon>
        <taxon>Pedaliaceae</taxon>
        <taxon>Sesamum</taxon>
    </lineage>
</organism>
<evidence type="ECO:0000313" key="2">
    <source>
        <dbReference type="EMBL" id="KAL0417757.1"/>
    </source>
</evidence>